<dbReference type="GO" id="GO:0016787">
    <property type="term" value="F:hydrolase activity"/>
    <property type="evidence" value="ECO:0007669"/>
    <property type="project" value="InterPro"/>
</dbReference>
<dbReference type="Proteomes" id="UP000280099">
    <property type="component" value="Unassembled WGS sequence"/>
</dbReference>
<dbReference type="InterPro" id="IPR006680">
    <property type="entry name" value="Amidohydro-rel"/>
</dbReference>
<evidence type="ECO:0000259" key="2">
    <source>
        <dbReference type="Pfam" id="PF04909"/>
    </source>
</evidence>
<dbReference type="AlphaFoldDB" id="A0A420XGY0"/>
<dbReference type="GO" id="GO:0019748">
    <property type="term" value="P:secondary metabolic process"/>
    <property type="evidence" value="ECO:0007669"/>
    <property type="project" value="TreeGrafter"/>
</dbReference>
<dbReference type="RefSeq" id="WP_121122523.1">
    <property type="nucleotide sequence ID" value="NZ_CP016604.1"/>
</dbReference>
<keyword evidence="4" id="KW-1185">Reference proteome</keyword>
<dbReference type="InterPro" id="IPR032465">
    <property type="entry name" value="ACMSD"/>
</dbReference>
<feature type="domain" description="Amidohydrolase-related" evidence="2">
    <location>
        <begin position="40"/>
        <end position="328"/>
    </location>
</feature>
<sequence>MEGKIALEEHFSTELNNKYWDAKGEEDRNGEDYSQDVARKLADPDLCVAEMDRAGIEMCIMSLTSPGVQSVEDPEEAVELARNANDYAYSFIQKHPNRLASFASVALQNPEAAADELERAVTKLGLKGVLINGYSNIGPNEQVQYLDEAPLDVFWDRMVKLNVPMYLHPREPLPSQRRSIQGYPELVGSAWGFGYETASHAVRLMLSGLFDRYPTLQVILGHLGEGLPYMLPRLQHRLDMQRFGAKGSKAKHRTGYYLANNFHLTTSGHFHSRPLLEAIDQVGIDRIMFSTDYPYEHMDAGSRWFDDILLDNQTKLRIGRENANKLFSLNLPPLTESNAATSAS</sequence>
<evidence type="ECO:0000313" key="4">
    <source>
        <dbReference type="Proteomes" id="UP000280099"/>
    </source>
</evidence>
<dbReference type="GO" id="GO:0016831">
    <property type="term" value="F:carboxy-lyase activity"/>
    <property type="evidence" value="ECO:0007669"/>
    <property type="project" value="InterPro"/>
</dbReference>
<evidence type="ECO:0000313" key="3">
    <source>
        <dbReference type="EMBL" id="RKR72766.1"/>
    </source>
</evidence>
<proteinExistence type="predicted"/>
<dbReference type="Pfam" id="PF04909">
    <property type="entry name" value="Amidohydro_2"/>
    <property type="match status" value="1"/>
</dbReference>
<dbReference type="Gene3D" id="3.20.20.140">
    <property type="entry name" value="Metal-dependent hydrolases"/>
    <property type="match status" value="1"/>
</dbReference>
<evidence type="ECO:0000256" key="1">
    <source>
        <dbReference type="ARBA" id="ARBA00023239"/>
    </source>
</evidence>
<dbReference type="SUPFAM" id="SSF51556">
    <property type="entry name" value="Metallo-dependent hydrolases"/>
    <property type="match status" value="1"/>
</dbReference>
<dbReference type="EMBL" id="RBJC01000005">
    <property type="protein sequence ID" value="RKR72766.1"/>
    <property type="molecule type" value="Genomic_DNA"/>
</dbReference>
<dbReference type="PANTHER" id="PTHR21240:SF30">
    <property type="entry name" value="AMIDOHYDROLASE-RELATED DOMAIN-CONTAINING PROTEIN-RELATED"/>
    <property type="match status" value="1"/>
</dbReference>
<dbReference type="PANTHER" id="PTHR21240">
    <property type="entry name" value="2-AMINO-3-CARBOXYLMUCONATE-6-SEMIALDEHYDE DECARBOXYLASE"/>
    <property type="match status" value="1"/>
</dbReference>
<organism evidence="3 4">
    <name type="scientific">Otariodibacter oris</name>
    <dbReference type="NCBI Taxonomy" id="1032623"/>
    <lineage>
        <taxon>Bacteria</taxon>
        <taxon>Pseudomonadati</taxon>
        <taxon>Pseudomonadota</taxon>
        <taxon>Gammaproteobacteria</taxon>
        <taxon>Pasteurellales</taxon>
        <taxon>Pasteurellaceae</taxon>
        <taxon>Otariodibacter</taxon>
    </lineage>
</organism>
<reference evidence="3 4" key="1">
    <citation type="submission" date="2018-10" db="EMBL/GenBank/DDBJ databases">
        <title>Genomic Encyclopedia of Type Strains, Phase IV (KMG-IV): sequencing the most valuable type-strain genomes for metagenomic binning, comparative biology and taxonomic classification.</title>
        <authorList>
            <person name="Goeker M."/>
        </authorList>
    </citation>
    <scope>NUCLEOTIDE SEQUENCE [LARGE SCALE GENOMIC DNA]</scope>
    <source>
        <strain evidence="3 4">DSM 23800</strain>
    </source>
</reference>
<dbReference type="OrthoDB" id="149172at2"/>
<protein>
    <submittedName>
        <fullName evidence="3">2,3-dihydroxybenzoate decarboxylase</fullName>
    </submittedName>
</protein>
<keyword evidence="1" id="KW-0456">Lyase</keyword>
<dbReference type="GO" id="GO:0005829">
    <property type="term" value="C:cytosol"/>
    <property type="evidence" value="ECO:0007669"/>
    <property type="project" value="TreeGrafter"/>
</dbReference>
<gene>
    <name evidence="3" type="ORF">DES31_0931</name>
</gene>
<dbReference type="InterPro" id="IPR032466">
    <property type="entry name" value="Metal_Hydrolase"/>
</dbReference>
<name>A0A420XGY0_9PAST</name>
<comment type="caution">
    <text evidence="3">The sequence shown here is derived from an EMBL/GenBank/DDBJ whole genome shotgun (WGS) entry which is preliminary data.</text>
</comment>
<accession>A0A420XGY0</accession>